<evidence type="ECO:0000313" key="21">
    <source>
        <dbReference type="RefSeq" id="XP_030983292.1"/>
    </source>
</evidence>
<reference evidence="20 21" key="1">
    <citation type="journal article" date="2019" name="Mol. Biol. Evol.">
        <title>Blast fungal genomes show frequent chromosomal changes, gene gains and losses, and effector gene turnover.</title>
        <authorList>
            <person name="Gomez Luciano L.B."/>
            <person name="Jason Tsai I."/>
            <person name="Chuma I."/>
            <person name="Tosa Y."/>
            <person name="Chen Y.H."/>
            <person name="Li J.Y."/>
            <person name="Li M.Y."/>
            <person name="Jade Lu M.Y."/>
            <person name="Nakayashiki H."/>
            <person name="Li W.H."/>
        </authorList>
    </citation>
    <scope>NUCLEOTIDE SEQUENCE [LARGE SCALE GENOMIC DNA]</scope>
    <source>
        <strain evidence="20 21">NI907</strain>
    </source>
</reference>
<evidence type="ECO:0000256" key="18">
    <source>
        <dbReference type="ARBA" id="ARBA00044358"/>
    </source>
</evidence>
<evidence type="ECO:0000256" key="5">
    <source>
        <dbReference type="ARBA" id="ARBA00022454"/>
    </source>
</evidence>
<evidence type="ECO:0000256" key="17">
    <source>
        <dbReference type="ARBA" id="ARBA00044152"/>
    </source>
</evidence>
<dbReference type="GO" id="GO:0005874">
    <property type="term" value="C:microtubule"/>
    <property type="evidence" value="ECO:0007669"/>
    <property type="project" value="UniProtKB-KW"/>
</dbReference>
<organism evidence="20 21">
    <name type="scientific">Pyricularia grisea</name>
    <name type="common">Crabgrass-specific blast fungus</name>
    <name type="synonym">Magnaporthe grisea</name>
    <dbReference type="NCBI Taxonomy" id="148305"/>
    <lineage>
        <taxon>Eukaryota</taxon>
        <taxon>Fungi</taxon>
        <taxon>Dikarya</taxon>
        <taxon>Ascomycota</taxon>
        <taxon>Pezizomycotina</taxon>
        <taxon>Sordariomycetes</taxon>
        <taxon>Sordariomycetidae</taxon>
        <taxon>Magnaporthales</taxon>
        <taxon>Pyriculariaceae</taxon>
        <taxon>Pyricularia</taxon>
    </lineage>
</organism>
<gene>
    <name evidence="21" type="ORF">PgNI_05636</name>
</gene>
<keyword evidence="8" id="KW-0493">Microtubule</keyword>
<evidence type="ECO:0000256" key="7">
    <source>
        <dbReference type="ARBA" id="ARBA00022618"/>
    </source>
</evidence>
<evidence type="ECO:0000256" key="12">
    <source>
        <dbReference type="ARBA" id="ARBA00023054"/>
    </source>
</evidence>
<keyword evidence="16" id="KW-0137">Centromere</keyword>
<keyword evidence="10" id="KW-0159">Chromosome partition</keyword>
<protein>
    <recommendedName>
        <fullName evidence="17">DASH complex subunit DUO1</fullName>
    </recommendedName>
    <alternativeName>
        <fullName evidence="18">Outer kinetochore protein DUO1</fullName>
    </alternativeName>
</protein>
<evidence type="ECO:0000256" key="3">
    <source>
        <dbReference type="ARBA" id="ARBA00004629"/>
    </source>
</evidence>
<feature type="region of interest" description="Disordered" evidence="19">
    <location>
        <begin position="149"/>
        <end position="249"/>
    </location>
</feature>
<feature type="region of interest" description="Disordered" evidence="19">
    <location>
        <begin position="23"/>
        <end position="57"/>
    </location>
</feature>
<feature type="compositionally biased region" description="Low complexity" evidence="19">
    <location>
        <begin position="208"/>
        <end position="223"/>
    </location>
</feature>
<dbReference type="PANTHER" id="PTHR28216">
    <property type="entry name" value="DASH COMPLEX SUBUNIT DUO1"/>
    <property type="match status" value="1"/>
</dbReference>
<evidence type="ECO:0000256" key="11">
    <source>
        <dbReference type="ARBA" id="ARBA00022838"/>
    </source>
</evidence>
<evidence type="ECO:0000256" key="8">
    <source>
        <dbReference type="ARBA" id="ARBA00022701"/>
    </source>
</evidence>
<evidence type="ECO:0000256" key="13">
    <source>
        <dbReference type="ARBA" id="ARBA00023212"/>
    </source>
</evidence>
<dbReference type="GO" id="GO:0007059">
    <property type="term" value="P:chromosome segregation"/>
    <property type="evidence" value="ECO:0007669"/>
    <property type="project" value="UniProtKB-KW"/>
</dbReference>
<dbReference type="GO" id="GO:0000278">
    <property type="term" value="P:mitotic cell cycle"/>
    <property type="evidence" value="ECO:0007669"/>
    <property type="project" value="InterPro"/>
</dbReference>
<evidence type="ECO:0000256" key="4">
    <source>
        <dbReference type="ARBA" id="ARBA00005366"/>
    </source>
</evidence>
<keyword evidence="5" id="KW-0158">Chromosome</keyword>
<keyword evidence="6" id="KW-0963">Cytoplasm</keyword>
<evidence type="ECO:0000256" key="10">
    <source>
        <dbReference type="ARBA" id="ARBA00022829"/>
    </source>
</evidence>
<evidence type="ECO:0000256" key="15">
    <source>
        <dbReference type="ARBA" id="ARBA00023306"/>
    </source>
</evidence>
<keyword evidence="11" id="KW-0995">Kinetochore</keyword>
<comment type="similarity">
    <text evidence="4">Belongs to the DASH complex DUO1 family.</text>
</comment>
<reference evidence="21" key="3">
    <citation type="submission" date="2025-08" db="UniProtKB">
        <authorList>
            <consortium name="RefSeq"/>
        </authorList>
    </citation>
    <scope>IDENTIFICATION</scope>
    <source>
        <strain evidence="21">NI907</strain>
    </source>
</reference>
<reference evidence="21" key="2">
    <citation type="submission" date="2019-10" db="EMBL/GenBank/DDBJ databases">
        <authorList>
            <consortium name="NCBI Genome Project"/>
        </authorList>
    </citation>
    <scope>NUCLEOTIDE SEQUENCE</scope>
    <source>
        <strain evidence="21">NI907</strain>
    </source>
</reference>
<evidence type="ECO:0000256" key="1">
    <source>
        <dbReference type="ARBA" id="ARBA00004123"/>
    </source>
</evidence>
<evidence type="ECO:0000256" key="14">
    <source>
        <dbReference type="ARBA" id="ARBA00023242"/>
    </source>
</evidence>
<proteinExistence type="inferred from homology"/>
<dbReference type="KEGG" id="pgri:PgNI_05636"/>
<comment type="subcellular location">
    <subcellularLocation>
        <location evidence="3">Chromosome</location>
        <location evidence="3">Centromere</location>
        <location evidence="3">Kinetochore</location>
    </subcellularLocation>
    <subcellularLocation>
        <location evidence="2">Cytoplasm</location>
        <location evidence="2">Cytoskeleton</location>
        <location evidence="2">Spindle</location>
    </subcellularLocation>
    <subcellularLocation>
        <location evidence="1">Nucleus</location>
    </subcellularLocation>
</comment>
<name>A0A6P8B7V7_PYRGI</name>
<dbReference type="RefSeq" id="XP_030983292.1">
    <property type="nucleotide sequence ID" value="XM_031125667.1"/>
</dbReference>
<dbReference type="AlphaFoldDB" id="A0A6P8B7V7"/>
<evidence type="ECO:0000256" key="16">
    <source>
        <dbReference type="ARBA" id="ARBA00023328"/>
    </source>
</evidence>
<dbReference type="Pfam" id="PF08651">
    <property type="entry name" value="DASH_Duo1"/>
    <property type="match status" value="1"/>
</dbReference>
<feature type="compositionally biased region" description="Low complexity" evidence="19">
    <location>
        <begin position="239"/>
        <end position="249"/>
    </location>
</feature>
<evidence type="ECO:0000256" key="2">
    <source>
        <dbReference type="ARBA" id="ARBA00004186"/>
    </source>
</evidence>
<dbReference type="GO" id="GO:0072686">
    <property type="term" value="C:mitotic spindle"/>
    <property type="evidence" value="ECO:0007669"/>
    <property type="project" value="InterPro"/>
</dbReference>
<dbReference type="GO" id="GO:0042729">
    <property type="term" value="C:DASH complex"/>
    <property type="evidence" value="ECO:0007669"/>
    <property type="project" value="InterPro"/>
</dbReference>
<evidence type="ECO:0000256" key="6">
    <source>
        <dbReference type="ARBA" id="ARBA00022490"/>
    </source>
</evidence>
<feature type="compositionally biased region" description="Basic and acidic residues" evidence="19">
    <location>
        <begin position="155"/>
        <end position="178"/>
    </location>
</feature>
<keyword evidence="20" id="KW-1185">Reference proteome</keyword>
<dbReference type="Proteomes" id="UP000515153">
    <property type="component" value="Chromosome I"/>
</dbReference>
<accession>A0A6P8B7V7</accession>
<feature type="compositionally biased region" description="Gly residues" evidence="19">
    <location>
        <begin position="224"/>
        <end position="238"/>
    </location>
</feature>
<dbReference type="PANTHER" id="PTHR28216:SF1">
    <property type="entry name" value="DASH COMPLEX SUBUNIT DUO1"/>
    <property type="match status" value="1"/>
</dbReference>
<keyword evidence="14" id="KW-0539">Nucleus</keyword>
<evidence type="ECO:0000256" key="19">
    <source>
        <dbReference type="SAM" id="MobiDB-lite"/>
    </source>
</evidence>
<keyword evidence="13" id="KW-0206">Cytoskeleton</keyword>
<evidence type="ECO:0000256" key="9">
    <source>
        <dbReference type="ARBA" id="ARBA00022776"/>
    </source>
</evidence>
<dbReference type="GeneID" id="41960576"/>
<feature type="compositionally biased region" description="Low complexity" evidence="19">
    <location>
        <begin position="179"/>
        <end position="200"/>
    </location>
</feature>
<dbReference type="InterPro" id="IPR013960">
    <property type="entry name" value="DASH_Duo1"/>
</dbReference>
<keyword evidence="12" id="KW-0175">Coiled coil</keyword>
<sequence>MQHHILPLRYNINIPHLENISTPTMSSPIEDSDLVSSPVKSEQDAAPRTPANKIQSYDSEEVREAALRRELEGVRNINEVIEGVISTLNKAKGNMNTVSRTVDNASALLNTWTRILSQTEHNQRLILNPDWKGTTDDLQAIEAEALQRQMAAQRRAAEDERRREEARRRAEEAERQKETASASTTSRGGLRGTRGMVSRGIGRGGVAGSSSSSTSSVYSSRGTSGIGRGIGGTRGTGTRGSTTRGRGVR</sequence>
<feature type="compositionally biased region" description="Polar residues" evidence="19">
    <location>
        <begin position="23"/>
        <end position="40"/>
    </location>
</feature>
<dbReference type="GO" id="GO:0051301">
    <property type="term" value="P:cell division"/>
    <property type="evidence" value="ECO:0007669"/>
    <property type="project" value="UniProtKB-KW"/>
</dbReference>
<evidence type="ECO:0000313" key="20">
    <source>
        <dbReference type="Proteomes" id="UP000515153"/>
    </source>
</evidence>
<keyword evidence="15" id="KW-0131">Cell cycle</keyword>
<keyword evidence="7" id="KW-0132">Cell division</keyword>
<keyword evidence="9" id="KW-0498">Mitosis</keyword>